<dbReference type="InterPro" id="IPR013094">
    <property type="entry name" value="AB_hydrolase_3"/>
</dbReference>
<evidence type="ECO:0000313" key="5">
    <source>
        <dbReference type="Proteomes" id="UP000694240"/>
    </source>
</evidence>
<dbReference type="InterPro" id="IPR001810">
    <property type="entry name" value="F-box_dom"/>
</dbReference>
<proteinExistence type="predicted"/>
<accession>A0A8T1ZJL9</accession>
<evidence type="ECO:0000259" key="2">
    <source>
        <dbReference type="Pfam" id="PF03478"/>
    </source>
</evidence>
<keyword evidence="4" id="KW-0378">Hydrolase</keyword>
<protein>
    <submittedName>
        <fullName evidence="4">Alpha/beta hydrolase fold-3</fullName>
    </submittedName>
</protein>
<dbReference type="AlphaFoldDB" id="A0A8T1ZJL9"/>
<gene>
    <name evidence="4" type="ORF">ISN45_Aa05g002760</name>
</gene>
<dbReference type="EMBL" id="JAEFBK010000010">
    <property type="protein sequence ID" value="KAG7558635.1"/>
    <property type="molecule type" value="Genomic_DNA"/>
</dbReference>
<dbReference type="PANTHER" id="PTHR23024:SF446">
    <property type="entry name" value="CARBOXYLESTERASE 7-RELATED"/>
    <property type="match status" value="1"/>
</dbReference>
<comment type="caution">
    <text evidence="4">The sequence shown here is derived from an EMBL/GenBank/DDBJ whole genome shotgun (WGS) entry which is preliminary data.</text>
</comment>
<feature type="domain" description="Alpha/beta hydrolase fold-3" evidence="3">
    <location>
        <begin position="463"/>
        <end position="684"/>
    </location>
</feature>
<organism evidence="4 5">
    <name type="scientific">Arabidopsis thaliana x Arabidopsis arenosa</name>
    <dbReference type="NCBI Taxonomy" id="1240361"/>
    <lineage>
        <taxon>Eukaryota</taxon>
        <taxon>Viridiplantae</taxon>
        <taxon>Streptophyta</taxon>
        <taxon>Embryophyta</taxon>
        <taxon>Tracheophyta</taxon>
        <taxon>Spermatophyta</taxon>
        <taxon>Magnoliopsida</taxon>
        <taxon>eudicotyledons</taxon>
        <taxon>Gunneridae</taxon>
        <taxon>Pentapetalae</taxon>
        <taxon>rosids</taxon>
        <taxon>malvids</taxon>
        <taxon>Brassicales</taxon>
        <taxon>Brassicaceae</taxon>
        <taxon>Camelineae</taxon>
        <taxon>Arabidopsis</taxon>
    </lineage>
</organism>
<evidence type="ECO:0000313" key="4">
    <source>
        <dbReference type="EMBL" id="KAG7558635.1"/>
    </source>
</evidence>
<dbReference type="Pfam" id="PF03478">
    <property type="entry name" value="Beta-prop_KIB1-4"/>
    <property type="match status" value="1"/>
</dbReference>
<evidence type="ECO:0000259" key="1">
    <source>
        <dbReference type="Pfam" id="PF00646"/>
    </source>
</evidence>
<dbReference type="Pfam" id="PF07859">
    <property type="entry name" value="Abhydrolase_3"/>
    <property type="match status" value="1"/>
</dbReference>
<evidence type="ECO:0000259" key="3">
    <source>
        <dbReference type="Pfam" id="PF07859"/>
    </source>
</evidence>
<feature type="domain" description="F-box" evidence="1">
    <location>
        <begin position="22"/>
        <end position="59"/>
    </location>
</feature>
<keyword evidence="5" id="KW-1185">Reference proteome</keyword>
<feature type="domain" description="KIB1-4 beta-propeller" evidence="2">
    <location>
        <begin position="78"/>
        <end position="375"/>
    </location>
</feature>
<reference evidence="4 5" key="1">
    <citation type="submission" date="2020-12" db="EMBL/GenBank/DDBJ databases">
        <title>Concerted genomic and epigenomic changes stabilize Arabidopsis allopolyploids.</title>
        <authorList>
            <person name="Chen Z."/>
        </authorList>
    </citation>
    <scope>NUCLEOTIDE SEQUENCE [LARGE SCALE GENOMIC DNA]</scope>
    <source>
        <strain evidence="4">Allo738</strain>
        <tissue evidence="4">Leaf</tissue>
    </source>
</reference>
<dbReference type="InterPro" id="IPR050466">
    <property type="entry name" value="Carboxylest/Gibb_receptor"/>
</dbReference>
<dbReference type="GO" id="GO:0016787">
    <property type="term" value="F:hydrolase activity"/>
    <property type="evidence" value="ECO:0007669"/>
    <property type="project" value="UniProtKB-KW"/>
</dbReference>
<dbReference type="Pfam" id="PF00646">
    <property type="entry name" value="F-box"/>
    <property type="match status" value="1"/>
</dbReference>
<name>A0A8T1ZJL9_9BRAS</name>
<sequence>MDTPNDFMRGRKRREVSENQDWSKLCPDLLRTIIERLSYFDYHGAKSVCSDWYSVLKTCVRQHQCPWRIICNDNYSVLFNPGEDKIYTAKLVKESYYMASSGNWLLMVDSRLGFYIYNLLTCKKINLPSMESPIRGAQVRFERSGESGYGEWGHFVEPCRKDHVSKDIFGCKRSAVLWIDERTGDYVVAWIFNKHYLFTHKKGDDSWWNWNKDWNIGGTNLSFLDLAYKNSKLYLYTTDNCIKIIDFSGDYPKEEIENNPYWDQPFRNFPKPWDYMCYKKKIAIQKSGEVLIILSLFQEREERYSFYIFKMNLESGKWERVDSIGDDEMLIFGHGVTIRAPVQDVGDGVKSGSICFVKDDVMPGYYCPSNCGVFDLATILSMISNPSNKMDSEIAFDRSPAFRVYKSGRIERLLGETTVPPSLTPQNGVVSKDVIYSPEKNLSLRIYLPEKVSDVTVKKLPILIYFHGGGFIIETAFSPTYHTFLTSAVAAANCLAISVNYRRAPEFPIPIPYEDSWDSLKWVLTHITGAGPETWINKHGDFGKVFLAGDSAGGNISHHLTIRAKREKLETVISGIILIHPYFWGKTPIDEFEVRDVGKTKGVEGSWRVASPNSKEGVDDPWLNVVGSESSDLSGLGCGRVLVMVAGDDLFVRQGWCYAAKLKKSGWEGEVEVMETKNEGHVFHLKDPNSDNARQVVKKLAEFINK</sequence>
<dbReference type="Proteomes" id="UP000694240">
    <property type="component" value="Chromosome 10"/>
</dbReference>
<dbReference type="PANTHER" id="PTHR23024">
    <property type="entry name" value="ARYLACETAMIDE DEACETYLASE"/>
    <property type="match status" value="1"/>
</dbReference>
<dbReference type="InterPro" id="IPR005174">
    <property type="entry name" value="KIB1-4_b-propeller"/>
</dbReference>